<dbReference type="EMBL" id="JAOTPV010000034">
    <property type="protein sequence ID" value="KAJ4468848.1"/>
    <property type="molecule type" value="Genomic_DNA"/>
</dbReference>
<dbReference type="InterPro" id="IPR047187">
    <property type="entry name" value="SF1_C_Upf1"/>
</dbReference>
<dbReference type="PANTHER" id="PTHR10887">
    <property type="entry name" value="DNA2/NAM7 HELICASE FAMILY"/>
    <property type="match status" value="1"/>
</dbReference>
<keyword evidence="4" id="KW-1185">Reference proteome</keyword>
<dbReference type="CDD" id="cd18808">
    <property type="entry name" value="SF1_C_Upf1"/>
    <property type="match status" value="1"/>
</dbReference>
<dbReference type="Gene3D" id="3.40.50.300">
    <property type="entry name" value="P-loop containing nucleotide triphosphate hydrolases"/>
    <property type="match status" value="2"/>
</dbReference>
<comment type="caution">
    <text evidence="3">The sequence shown here is derived from an EMBL/GenBank/DDBJ whole genome shotgun (WGS) entry which is preliminary data.</text>
</comment>
<dbReference type="Proteomes" id="UP001150266">
    <property type="component" value="Unassembled WGS sequence"/>
</dbReference>
<proteinExistence type="predicted"/>
<dbReference type="OrthoDB" id="6513042at2759"/>
<name>A0A9W8ZXE4_9AGAR</name>
<dbReference type="GO" id="GO:0004386">
    <property type="term" value="F:helicase activity"/>
    <property type="evidence" value="ECO:0007669"/>
    <property type="project" value="InterPro"/>
</dbReference>
<feature type="domain" description="DNA2/NAM7 helicase helicase" evidence="1">
    <location>
        <begin position="62"/>
        <end position="137"/>
    </location>
</feature>
<dbReference type="InterPro" id="IPR041679">
    <property type="entry name" value="DNA2/NAM7-like_C"/>
</dbReference>
<dbReference type="InterPro" id="IPR027417">
    <property type="entry name" value="P-loop_NTPase"/>
</dbReference>
<dbReference type="PANTHER" id="PTHR10887:SF495">
    <property type="entry name" value="HELICASE SENATAXIN ISOFORM X1-RELATED"/>
    <property type="match status" value="1"/>
</dbReference>
<dbReference type="AlphaFoldDB" id="A0A9W8ZXE4"/>
<protein>
    <submittedName>
        <fullName evidence="3">Restrictase</fullName>
    </submittedName>
</protein>
<accession>A0A9W8ZXE4</accession>
<evidence type="ECO:0000259" key="2">
    <source>
        <dbReference type="Pfam" id="PF13087"/>
    </source>
</evidence>
<evidence type="ECO:0000313" key="4">
    <source>
        <dbReference type="Proteomes" id="UP001150266"/>
    </source>
</evidence>
<dbReference type="Pfam" id="PF13086">
    <property type="entry name" value="AAA_11"/>
    <property type="match status" value="1"/>
</dbReference>
<organism evidence="3 4">
    <name type="scientific">Lentinula aciculospora</name>
    <dbReference type="NCBI Taxonomy" id="153920"/>
    <lineage>
        <taxon>Eukaryota</taxon>
        <taxon>Fungi</taxon>
        <taxon>Dikarya</taxon>
        <taxon>Basidiomycota</taxon>
        <taxon>Agaricomycotina</taxon>
        <taxon>Agaricomycetes</taxon>
        <taxon>Agaricomycetidae</taxon>
        <taxon>Agaricales</taxon>
        <taxon>Marasmiineae</taxon>
        <taxon>Omphalotaceae</taxon>
        <taxon>Lentinula</taxon>
    </lineage>
</organism>
<gene>
    <name evidence="3" type="ORF">J3R30DRAFT_1613696</name>
</gene>
<reference evidence="3" key="1">
    <citation type="submission" date="2022-08" db="EMBL/GenBank/DDBJ databases">
        <title>A Global Phylogenomic Analysis of the Shiitake Genus Lentinula.</title>
        <authorList>
            <consortium name="DOE Joint Genome Institute"/>
            <person name="Sierra-Patev S."/>
            <person name="Min B."/>
            <person name="Naranjo-Ortiz M."/>
            <person name="Looney B."/>
            <person name="Konkel Z."/>
            <person name="Slot J.C."/>
            <person name="Sakamoto Y."/>
            <person name="Steenwyk J.L."/>
            <person name="Rokas A."/>
            <person name="Carro J."/>
            <person name="Camarero S."/>
            <person name="Ferreira P."/>
            <person name="Molpeceres G."/>
            <person name="Ruiz-Duenas F.J."/>
            <person name="Serrano A."/>
            <person name="Henrissat B."/>
            <person name="Drula E."/>
            <person name="Hughes K.W."/>
            <person name="Mata J.L."/>
            <person name="Ishikawa N.K."/>
            <person name="Vargas-Isla R."/>
            <person name="Ushijima S."/>
            <person name="Smith C.A."/>
            <person name="Ahrendt S."/>
            <person name="Andreopoulos W."/>
            <person name="He G."/>
            <person name="Labutti K."/>
            <person name="Lipzen A."/>
            <person name="Ng V."/>
            <person name="Riley R."/>
            <person name="Sandor L."/>
            <person name="Barry K."/>
            <person name="Martinez A.T."/>
            <person name="Xiao Y."/>
            <person name="Gibbons J.G."/>
            <person name="Terashima K."/>
            <person name="Grigoriev I.V."/>
            <person name="Hibbett D.S."/>
        </authorList>
    </citation>
    <scope>NUCLEOTIDE SEQUENCE</scope>
    <source>
        <strain evidence="3">JLM2183</strain>
    </source>
</reference>
<evidence type="ECO:0000259" key="1">
    <source>
        <dbReference type="Pfam" id="PF13086"/>
    </source>
</evidence>
<dbReference type="Pfam" id="PF13087">
    <property type="entry name" value="AAA_12"/>
    <property type="match status" value="1"/>
</dbReference>
<sequence>MTASTHNAVDNVLERFAHLNDRIRLVPTDKIIRFATDSFRVGKSVKSFTVESRVGGEIVRDSRRREKGDKLIKQSTIIFTTCASAGLGALRAIDFDIALIDEASQITEPVGLILLVKGCKKAVLVGDHVQLRPMVRSLGHALLHDISLFERLYKGPDVAGLSKTMLNVSKAIVNRTLEKTYYIVFQVQYRFPEALAKFPSSEFYNGELQSDITGERASAILQPLLGSKFPWPRTNAEIQSAIFVHCGTEEDFGGQSKSNEGQATLIKYIIYLLSTSEVTGDRLSDDEMPSITVLSPYTKQTKLLRSILRVPVSTIDSFQGRESDIIVFSTVRSNALTDIGFVEDERRLNVAWTRARKALVVVGDKNTMTASVERWQRAIKSCFEVQITAPETEVLSGTR</sequence>
<dbReference type="InterPro" id="IPR041677">
    <property type="entry name" value="DNA2/NAM7_AAA_11"/>
</dbReference>
<evidence type="ECO:0000313" key="3">
    <source>
        <dbReference type="EMBL" id="KAJ4468848.1"/>
    </source>
</evidence>
<dbReference type="InterPro" id="IPR045055">
    <property type="entry name" value="DNA2/NAM7-like"/>
</dbReference>
<dbReference type="SUPFAM" id="SSF52540">
    <property type="entry name" value="P-loop containing nucleoside triphosphate hydrolases"/>
    <property type="match status" value="1"/>
</dbReference>
<feature type="domain" description="DNA2/NAM7 helicase-like C-terminal" evidence="2">
    <location>
        <begin position="178"/>
        <end position="365"/>
    </location>
</feature>